<dbReference type="SUPFAM" id="SSF56300">
    <property type="entry name" value="Metallo-dependent phosphatases"/>
    <property type="match status" value="1"/>
</dbReference>
<dbReference type="PANTHER" id="PTHR13315:SF0">
    <property type="entry name" value="METALLOPHOSPHOESTERASE 1"/>
    <property type="match status" value="1"/>
</dbReference>
<keyword evidence="7 10" id="KW-1133">Transmembrane helix</keyword>
<evidence type="ECO:0000256" key="10">
    <source>
        <dbReference type="SAM" id="Phobius"/>
    </source>
</evidence>
<dbReference type="InterPro" id="IPR004843">
    <property type="entry name" value="Calcineurin-like_PHP"/>
</dbReference>
<comment type="subcellular location">
    <subcellularLocation>
        <location evidence="2">Membrane</location>
        <topology evidence="2">Multi-pass membrane protein</topology>
    </subcellularLocation>
</comment>
<evidence type="ECO:0000259" key="11">
    <source>
        <dbReference type="Pfam" id="PF00149"/>
    </source>
</evidence>
<dbReference type="GeneID" id="106124036"/>
<dbReference type="CTD" id="34116"/>
<evidence type="ECO:0000256" key="9">
    <source>
        <dbReference type="ARBA" id="ARBA00023211"/>
    </source>
</evidence>
<dbReference type="Proteomes" id="UP000694872">
    <property type="component" value="Unplaced"/>
</dbReference>
<organism evidence="12">
    <name type="scientific">Papilio xuthus</name>
    <name type="common">Asian swallowtail butterfly</name>
    <dbReference type="NCBI Taxonomy" id="66420"/>
    <lineage>
        <taxon>Eukaryota</taxon>
        <taxon>Metazoa</taxon>
        <taxon>Ecdysozoa</taxon>
        <taxon>Arthropoda</taxon>
        <taxon>Hexapoda</taxon>
        <taxon>Insecta</taxon>
        <taxon>Pterygota</taxon>
        <taxon>Neoptera</taxon>
        <taxon>Endopterygota</taxon>
        <taxon>Lepidoptera</taxon>
        <taxon>Glossata</taxon>
        <taxon>Ditrysia</taxon>
        <taxon>Papilionoidea</taxon>
        <taxon>Papilionidae</taxon>
        <taxon>Papilioninae</taxon>
        <taxon>Papilio</taxon>
    </lineage>
</organism>
<dbReference type="InterPro" id="IPR029052">
    <property type="entry name" value="Metallo-depent_PP-like"/>
</dbReference>
<feature type="domain" description="Calcineurin-like phosphoesterase" evidence="11">
    <location>
        <begin position="54"/>
        <end position="286"/>
    </location>
</feature>
<accession>A0AAJ7EFY0</accession>
<keyword evidence="4 10" id="KW-0812">Transmembrane</keyword>
<dbReference type="KEGG" id="pxu:106124036"/>
<dbReference type="PANTHER" id="PTHR13315">
    <property type="entry name" value="METALLO PHOSPHOESTERASE RELATED"/>
    <property type="match status" value="1"/>
</dbReference>
<proteinExistence type="inferred from homology"/>
<dbReference type="GO" id="GO:0006506">
    <property type="term" value="P:GPI anchor biosynthetic process"/>
    <property type="evidence" value="ECO:0007669"/>
    <property type="project" value="InterPro"/>
</dbReference>
<evidence type="ECO:0000256" key="5">
    <source>
        <dbReference type="ARBA" id="ARBA00022723"/>
    </source>
</evidence>
<keyword evidence="5" id="KW-0479">Metal-binding</keyword>
<keyword evidence="8 10" id="KW-0472">Membrane</keyword>
<dbReference type="Gene3D" id="3.60.21.10">
    <property type="match status" value="1"/>
</dbReference>
<evidence type="ECO:0000256" key="6">
    <source>
        <dbReference type="ARBA" id="ARBA00022801"/>
    </source>
</evidence>
<sequence>MIMRRVTQKFLILIFGLLFTYFYCEYLIYYVVVAQCSWPTTERLIEGQYLKSFILADTHLLGPYRGHWLDKWRREFQMQQAFQAVITLHKPDVVFVLGDLFDEGEWTNEKQFQDYVDRFHKLFKLPNDIKMHVVAGNHDIGFHHNLRRFSTKRFVDKFQAPSVQHLVLKSSHFILINSMALHGDSCELCLDARHSINRISDAMNCAENVEKCNTEQVNFNYSRPIIMQHFPLYRVSDAACTEPDAPPLPERNKKFRLKIDALSKESTTFLIKKLKPRAVFGGHTHHGCKLLHTYKDLKIEFLEYSVPSFSWRNRLDPKFMLVTISPETYAVNKCGLPKEGTIILTAMIMIFALVIFISTKRTIGR</sequence>
<feature type="transmembrane region" description="Helical" evidence="10">
    <location>
        <begin position="340"/>
        <end position="359"/>
    </location>
</feature>
<dbReference type="GO" id="GO:0046872">
    <property type="term" value="F:metal ion binding"/>
    <property type="evidence" value="ECO:0007669"/>
    <property type="project" value="UniProtKB-KW"/>
</dbReference>
<name>A0AAJ7EFY0_PAPXU</name>
<reference evidence="12" key="1">
    <citation type="submission" date="2025-08" db="UniProtKB">
        <authorList>
            <consortium name="RefSeq"/>
        </authorList>
    </citation>
    <scope>IDENTIFICATION</scope>
</reference>
<evidence type="ECO:0000256" key="2">
    <source>
        <dbReference type="ARBA" id="ARBA00004141"/>
    </source>
</evidence>
<gene>
    <name evidence="12" type="primary">LOC106124036</name>
</gene>
<dbReference type="Pfam" id="PF00149">
    <property type="entry name" value="Metallophos"/>
    <property type="match status" value="1"/>
</dbReference>
<comment type="cofactor">
    <cofactor evidence="1">
        <name>Mn(2+)</name>
        <dbReference type="ChEBI" id="CHEBI:29035"/>
    </cofactor>
</comment>
<dbReference type="InterPro" id="IPR033308">
    <property type="entry name" value="PGAP5/Cdc1/Ted1"/>
</dbReference>
<dbReference type="AlphaFoldDB" id="A0AAJ7EFY0"/>
<keyword evidence="6" id="KW-0378">Hydrolase</keyword>
<dbReference type="GO" id="GO:0016020">
    <property type="term" value="C:membrane"/>
    <property type="evidence" value="ECO:0007669"/>
    <property type="project" value="UniProtKB-SubCell"/>
</dbReference>
<evidence type="ECO:0000256" key="7">
    <source>
        <dbReference type="ARBA" id="ARBA00022989"/>
    </source>
</evidence>
<keyword evidence="9" id="KW-0464">Manganese</keyword>
<protein>
    <submittedName>
        <fullName evidence="12">Metallophosphoesterase 1-like</fullName>
    </submittedName>
</protein>
<comment type="similarity">
    <text evidence="3">Belongs to the metallophosphoesterase superfamily. MPPE1 family.</text>
</comment>
<evidence type="ECO:0000256" key="8">
    <source>
        <dbReference type="ARBA" id="ARBA00023136"/>
    </source>
</evidence>
<evidence type="ECO:0000313" key="12">
    <source>
        <dbReference type="RefSeq" id="XP_013175935.1"/>
    </source>
</evidence>
<dbReference type="GO" id="GO:0016787">
    <property type="term" value="F:hydrolase activity"/>
    <property type="evidence" value="ECO:0007669"/>
    <property type="project" value="UniProtKB-KW"/>
</dbReference>
<evidence type="ECO:0000256" key="3">
    <source>
        <dbReference type="ARBA" id="ARBA00008895"/>
    </source>
</evidence>
<evidence type="ECO:0000256" key="4">
    <source>
        <dbReference type="ARBA" id="ARBA00022692"/>
    </source>
</evidence>
<dbReference type="RefSeq" id="XP_013175935.1">
    <property type="nucleotide sequence ID" value="XM_013320481.1"/>
</dbReference>
<evidence type="ECO:0000256" key="1">
    <source>
        <dbReference type="ARBA" id="ARBA00001936"/>
    </source>
</evidence>